<organism evidence="4 5">
    <name type="scientific">Acinetobacter indicus</name>
    <dbReference type="NCBI Taxonomy" id="756892"/>
    <lineage>
        <taxon>Bacteria</taxon>
        <taxon>Pseudomonadati</taxon>
        <taxon>Pseudomonadota</taxon>
        <taxon>Gammaproteobacteria</taxon>
        <taxon>Moraxellales</taxon>
        <taxon>Moraxellaceae</taxon>
        <taxon>Acinetobacter</taxon>
    </lineage>
</organism>
<gene>
    <name evidence="4" type="ORF">FSC09_07420</name>
</gene>
<dbReference type="AlphaFoldDB" id="A0A6C0Y225"/>
<dbReference type="InterPro" id="IPR000866">
    <property type="entry name" value="AhpC/TSA"/>
</dbReference>
<dbReference type="RefSeq" id="WP_104471320.1">
    <property type="nucleotide sequence ID" value="NZ_CP044455.1"/>
</dbReference>
<dbReference type="InterPro" id="IPR013766">
    <property type="entry name" value="Thioredoxin_domain"/>
</dbReference>
<feature type="transmembrane region" description="Helical" evidence="2">
    <location>
        <begin position="119"/>
        <end position="139"/>
    </location>
</feature>
<name>A0A6C0Y225_9GAMM</name>
<dbReference type="SUPFAM" id="SSF52833">
    <property type="entry name" value="Thioredoxin-like"/>
    <property type="match status" value="1"/>
</dbReference>
<reference evidence="4 5" key="1">
    <citation type="submission" date="2019-09" db="EMBL/GenBank/DDBJ databases">
        <title>Non-baumannii Acinetobacter spp. carrying blaNDM-1 isolated in China.</title>
        <authorList>
            <person name="Cui C."/>
            <person name="Chen C."/>
            <person name="Sun J."/>
            <person name="Liu Y."/>
        </authorList>
    </citation>
    <scope>NUCLEOTIDE SEQUENCE [LARGE SCALE GENOMIC DNA]</scope>
    <source>
        <strain evidence="4 5">B18</strain>
    </source>
</reference>
<dbReference type="InterPro" id="IPR050553">
    <property type="entry name" value="Thioredoxin_ResA/DsbE_sf"/>
</dbReference>
<dbReference type="InterPro" id="IPR036249">
    <property type="entry name" value="Thioredoxin-like_sf"/>
</dbReference>
<feature type="transmembrane region" description="Helical" evidence="2">
    <location>
        <begin position="15"/>
        <end position="33"/>
    </location>
</feature>
<keyword evidence="2" id="KW-0472">Membrane</keyword>
<dbReference type="Gene3D" id="3.40.30.10">
    <property type="entry name" value="Glutaredoxin"/>
    <property type="match status" value="1"/>
</dbReference>
<dbReference type="PANTHER" id="PTHR42852">
    <property type="entry name" value="THIOL:DISULFIDE INTERCHANGE PROTEIN DSBE"/>
    <property type="match status" value="1"/>
</dbReference>
<evidence type="ECO:0000313" key="5">
    <source>
        <dbReference type="Proteomes" id="UP000503440"/>
    </source>
</evidence>
<dbReference type="Proteomes" id="UP000503440">
    <property type="component" value="Chromosome"/>
</dbReference>
<feature type="transmembrane region" description="Helical" evidence="2">
    <location>
        <begin position="54"/>
        <end position="72"/>
    </location>
</feature>
<evidence type="ECO:0000313" key="4">
    <source>
        <dbReference type="EMBL" id="QIC70251.1"/>
    </source>
</evidence>
<dbReference type="PROSITE" id="PS51352">
    <property type="entry name" value="THIOREDOXIN_2"/>
    <property type="match status" value="1"/>
</dbReference>
<dbReference type="Pfam" id="PF01790">
    <property type="entry name" value="LGT"/>
    <property type="match status" value="1"/>
</dbReference>
<dbReference type="GO" id="GO:0005886">
    <property type="term" value="C:plasma membrane"/>
    <property type="evidence" value="ECO:0007669"/>
    <property type="project" value="InterPro"/>
</dbReference>
<protein>
    <submittedName>
        <fullName evidence="4">Redoxin domain-containing protein</fullName>
    </submittedName>
</protein>
<feature type="transmembrane region" description="Helical" evidence="2">
    <location>
        <begin position="92"/>
        <end position="107"/>
    </location>
</feature>
<accession>A0A6C0Y225</accession>
<sequence>MMVSATALHIGPLMLPWQMVLLLTGLVLVYGAGRYFRHKQQWPEPSWRIFSDSLWTSFWVGLIAARLFFVLMHADLYLATPLDIIKIQDKGFHFYGGLIAGIGWFLWKNRSLANLPKAILIALFVAIQLCLNWGIQSVLPQQNQYPDLQFQNLQQQQVPLQHWVGKPTVINLWASWCPPCHREMPVLHQAQQDYPDIHFVMLNQGETTDTVQDYLRQHRFNFQHVLFDPQGDMATQMNMYGLPSTLFFNAQGQLVHRHMGELTQPMLRRYINDLSAPSSK</sequence>
<evidence type="ECO:0000256" key="2">
    <source>
        <dbReference type="SAM" id="Phobius"/>
    </source>
</evidence>
<dbReference type="PROSITE" id="PS00194">
    <property type="entry name" value="THIOREDOXIN_1"/>
    <property type="match status" value="1"/>
</dbReference>
<dbReference type="CDD" id="cd02966">
    <property type="entry name" value="TlpA_like_family"/>
    <property type="match status" value="1"/>
</dbReference>
<dbReference type="GO" id="GO:0016209">
    <property type="term" value="F:antioxidant activity"/>
    <property type="evidence" value="ECO:0007669"/>
    <property type="project" value="InterPro"/>
</dbReference>
<keyword evidence="2" id="KW-0812">Transmembrane</keyword>
<dbReference type="PANTHER" id="PTHR42852:SF18">
    <property type="entry name" value="CHROMOSOME UNDETERMINED SCAFFOLD_47, WHOLE GENOME SHOTGUN SEQUENCE"/>
    <property type="match status" value="1"/>
</dbReference>
<keyword evidence="1" id="KW-0676">Redox-active center</keyword>
<dbReference type="GO" id="GO:0042158">
    <property type="term" value="P:lipoprotein biosynthetic process"/>
    <property type="evidence" value="ECO:0007669"/>
    <property type="project" value="InterPro"/>
</dbReference>
<dbReference type="GO" id="GO:0015036">
    <property type="term" value="F:disulfide oxidoreductase activity"/>
    <property type="evidence" value="ECO:0007669"/>
    <property type="project" value="UniProtKB-ARBA"/>
</dbReference>
<dbReference type="InterPro" id="IPR001640">
    <property type="entry name" value="Lgt"/>
</dbReference>
<dbReference type="Pfam" id="PF00578">
    <property type="entry name" value="AhpC-TSA"/>
    <property type="match status" value="1"/>
</dbReference>
<keyword evidence="2" id="KW-1133">Transmembrane helix</keyword>
<feature type="domain" description="Thioredoxin" evidence="3">
    <location>
        <begin position="139"/>
        <end position="276"/>
    </location>
</feature>
<dbReference type="EMBL" id="CP044455">
    <property type="protein sequence ID" value="QIC70251.1"/>
    <property type="molecule type" value="Genomic_DNA"/>
</dbReference>
<dbReference type="GO" id="GO:0008961">
    <property type="term" value="F:phosphatidylglycerol-prolipoprotein diacylglyceryl transferase activity"/>
    <property type="evidence" value="ECO:0007669"/>
    <property type="project" value="InterPro"/>
</dbReference>
<dbReference type="InterPro" id="IPR017937">
    <property type="entry name" value="Thioredoxin_CS"/>
</dbReference>
<evidence type="ECO:0000256" key="1">
    <source>
        <dbReference type="ARBA" id="ARBA00023284"/>
    </source>
</evidence>
<proteinExistence type="predicted"/>
<evidence type="ECO:0000259" key="3">
    <source>
        <dbReference type="PROSITE" id="PS51352"/>
    </source>
</evidence>